<organism evidence="3">
    <name type="scientific">Rodentolepis nana</name>
    <name type="common">Dwarf tapeworm</name>
    <name type="synonym">Hymenolepis nana</name>
    <dbReference type="NCBI Taxonomy" id="102285"/>
    <lineage>
        <taxon>Eukaryota</taxon>
        <taxon>Metazoa</taxon>
        <taxon>Spiralia</taxon>
        <taxon>Lophotrochozoa</taxon>
        <taxon>Platyhelminthes</taxon>
        <taxon>Cestoda</taxon>
        <taxon>Eucestoda</taxon>
        <taxon>Cyclophyllidea</taxon>
        <taxon>Hymenolepididae</taxon>
        <taxon>Rodentolepis</taxon>
    </lineage>
</organism>
<reference evidence="3" key="1">
    <citation type="submission" date="2017-02" db="UniProtKB">
        <authorList>
            <consortium name="WormBaseParasite"/>
        </authorList>
    </citation>
    <scope>IDENTIFICATION</scope>
</reference>
<evidence type="ECO:0000313" key="2">
    <source>
        <dbReference type="Proteomes" id="UP000278807"/>
    </source>
</evidence>
<name>A0A0R3TP81_RODNA</name>
<evidence type="ECO:0000313" key="3">
    <source>
        <dbReference type="WBParaSite" id="HNAJ_0000926001-mRNA-1"/>
    </source>
</evidence>
<reference evidence="1 2" key="2">
    <citation type="submission" date="2018-11" db="EMBL/GenBank/DDBJ databases">
        <authorList>
            <consortium name="Pathogen Informatics"/>
        </authorList>
    </citation>
    <scope>NUCLEOTIDE SEQUENCE [LARGE SCALE GENOMIC DNA]</scope>
</reference>
<protein>
    <submittedName>
        <fullName evidence="1 3">Uncharacterized protein</fullName>
    </submittedName>
</protein>
<dbReference type="WBParaSite" id="HNAJ_0000926001-mRNA-1">
    <property type="protein sequence ID" value="HNAJ_0000926001-mRNA-1"/>
    <property type="gene ID" value="HNAJ_0000926001"/>
</dbReference>
<keyword evidence="2" id="KW-1185">Reference proteome</keyword>
<dbReference type="EMBL" id="UZAE01012547">
    <property type="protein sequence ID" value="VDO05641.1"/>
    <property type="molecule type" value="Genomic_DNA"/>
</dbReference>
<evidence type="ECO:0000313" key="1">
    <source>
        <dbReference type="EMBL" id="VDO05641.1"/>
    </source>
</evidence>
<gene>
    <name evidence="1" type="ORF">HNAJ_LOCUS9256</name>
</gene>
<proteinExistence type="predicted"/>
<accession>A0A0R3TP81</accession>
<dbReference type="AlphaFoldDB" id="A0A0R3TP81"/>
<sequence length="69" mass="7728">MWELVVRGVQVVEGVCGWDQKQRGKLSGGRTPIMPSRNWLKYANRTSGPAEGSGYWKGWGEEFGSRELA</sequence>
<dbReference type="Proteomes" id="UP000278807">
    <property type="component" value="Unassembled WGS sequence"/>
</dbReference>